<evidence type="ECO:0000256" key="1">
    <source>
        <dbReference type="SAM" id="MobiDB-lite"/>
    </source>
</evidence>
<dbReference type="Proteomes" id="UP000474159">
    <property type="component" value="Unassembled WGS sequence"/>
</dbReference>
<evidence type="ECO:0000313" key="3">
    <source>
        <dbReference type="Proteomes" id="UP000474159"/>
    </source>
</evidence>
<feature type="region of interest" description="Disordered" evidence="1">
    <location>
        <begin position="165"/>
        <end position="184"/>
    </location>
</feature>
<protein>
    <submittedName>
        <fullName evidence="2">Uncharacterized protein</fullName>
    </submittedName>
</protein>
<dbReference type="EMBL" id="VZZK01000017">
    <property type="protein sequence ID" value="KAB1077866.1"/>
    <property type="molecule type" value="Genomic_DNA"/>
</dbReference>
<proteinExistence type="predicted"/>
<evidence type="ECO:0000313" key="2">
    <source>
        <dbReference type="EMBL" id="KAB1077866.1"/>
    </source>
</evidence>
<keyword evidence="3" id="KW-1185">Reference proteome</keyword>
<feature type="compositionally biased region" description="Low complexity" evidence="1">
    <location>
        <begin position="111"/>
        <end position="132"/>
    </location>
</feature>
<dbReference type="AlphaFoldDB" id="A0A6L3SVT7"/>
<gene>
    <name evidence="2" type="ORF">F6X53_16770</name>
</gene>
<feature type="compositionally biased region" description="Basic and acidic residues" evidence="1">
    <location>
        <begin position="136"/>
        <end position="152"/>
    </location>
</feature>
<reference evidence="2 3" key="1">
    <citation type="submission" date="2019-09" db="EMBL/GenBank/DDBJ databases">
        <title>YIM 48816 draft genome.</title>
        <authorList>
            <person name="Jiang L."/>
        </authorList>
    </citation>
    <scope>NUCLEOTIDE SEQUENCE [LARGE SCALE GENOMIC DNA]</scope>
    <source>
        <strain evidence="2 3">YIM 48816</strain>
    </source>
</reference>
<sequence length="251" mass="26348">MLVAEHEGEVRFSRRLLWVVSRHSAAARKQMPPQRTAIASVENRSGVLRAVPDRVATGPSAAAVPKRARIPSPVRERDRVRGATSPERPHPSPGRLTPTRPLPNGRGGAPPSGSSRANALAAPAAGPLSRAGEGQGEGRDLSERGAPDRRRVGDTTACSILKALIPHPNPLPHGRGGPSRRTGPGLPIFQPVATRSGVLRCRRCAPDDTLTVTSTAGLILGYQGAYLRSHPDSARRLVVSEEGSGAPAGSH</sequence>
<accession>A0A6L3SVT7</accession>
<name>A0A6L3SVT7_9HYPH</name>
<comment type="caution">
    <text evidence="2">The sequence shown here is derived from an EMBL/GenBank/DDBJ whole genome shotgun (WGS) entry which is preliminary data.</text>
</comment>
<organism evidence="2 3">
    <name type="scientific">Methylobacterium soli</name>
    <dbReference type="NCBI Taxonomy" id="553447"/>
    <lineage>
        <taxon>Bacteria</taxon>
        <taxon>Pseudomonadati</taxon>
        <taxon>Pseudomonadota</taxon>
        <taxon>Alphaproteobacteria</taxon>
        <taxon>Hyphomicrobiales</taxon>
        <taxon>Methylobacteriaceae</taxon>
        <taxon>Methylobacterium</taxon>
    </lineage>
</organism>
<feature type="region of interest" description="Disordered" evidence="1">
    <location>
        <begin position="53"/>
        <end position="152"/>
    </location>
</feature>